<proteinExistence type="predicted"/>
<dbReference type="EMBL" id="KZ613485">
    <property type="protein sequence ID" value="PMD20359.1"/>
    <property type="molecule type" value="Genomic_DNA"/>
</dbReference>
<sequence>MGQADSKDLSHDQKALVKLPFDPPQASTSAAPRIFEAKHVIDTADIKTTNTASQQQSPLSLFGSVSDGLKYRILSRSKFAEGLTSGMTEKMIKSVGNDSNLRTREGTWRSFSPGSFPRLRVDCDGALCLRGWQGGLGFGERGRCAMQGVTCGFCTQFLDREREA</sequence>
<keyword evidence="2" id="KW-1185">Reference proteome</keyword>
<dbReference type="AlphaFoldDB" id="A0A2J6Q261"/>
<evidence type="ECO:0000313" key="1">
    <source>
        <dbReference type="EMBL" id="PMD20359.1"/>
    </source>
</evidence>
<name>A0A2J6Q261_9HELO</name>
<gene>
    <name evidence="1" type="ORF">NA56DRAFT_704695</name>
</gene>
<reference evidence="1 2" key="1">
    <citation type="submission" date="2016-05" db="EMBL/GenBank/DDBJ databases">
        <title>A degradative enzymes factory behind the ericoid mycorrhizal symbiosis.</title>
        <authorList>
            <consortium name="DOE Joint Genome Institute"/>
            <person name="Martino E."/>
            <person name="Morin E."/>
            <person name="Grelet G."/>
            <person name="Kuo A."/>
            <person name="Kohler A."/>
            <person name="Daghino S."/>
            <person name="Barry K."/>
            <person name="Choi C."/>
            <person name="Cichocki N."/>
            <person name="Clum A."/>
            <person name="Copeland A."/>
            <person name="Hainaut M."/>
            <person name="Haridas S."/>
            <person name="Labutti K."/>
            <person name="Lindquist E."/>
            <person name="Lipzen A."/>
            <person name="Khouja H.-R."/>
            <person name="Murat C."/>
            <person name="Ohm R."/>
            <person name="Olson A."/>
            <person name="Spatafora J."/>
            <person name="Veneault-Fourrey C."/>
            <person name="Henrissat B."/>
            <person name="Grigoriev I."/>
            <person name="Martin F."/>
            <person name="Perotto S."/>
        </authorList>
    </citation>
    <scope>NUCLEOTIDE SEQUENCE [LARGE SCALE GENOMIC DNA]</scope>
    <source>
        <strain evidence="1 2">UAMH 7357</strain>
    </source>
</reference>
<accession>A0A2J6Q261</accession>
<evidence type="ECO:0000313" key="2">
    <source>
        <dbReference type="Proteomes" id="UP000235672"/>
    </source>
</evidence>
<protein>
    <submittedName>
        <fullName evidence="1">Uncharacterized protein</fullName>
    </submittedName>
</protein>
<organism evidence="1 2">
    <name type="scientific">Hyaloscypha hepaticicola</name>
    <dbReference type="NCBI Taxonomy" id="2082293"/>
    <lineage>
        <taxon>Eukaryota</taxon>
        <taxon>Fungi</taxon>
        <taxon>Dikarya</taxon>
        <taxon>Ascomycota</taxon>
        <taxon>Pezizomycotina</taxon>
        <taxon>Leotiomycetes</taxon>
        <taxon>Helotiales</taxon>
        <taxon>Hyaloscyphaceae</taxon>
        <taxon>Hyaloscypha</taxon>
    </lineage>
</organism>
<dbReference type="Proteomes" id="UP000235672">
    <property type="component" value="Unassembled WGS sequence"/>
</dbReference>